<dbReference type="RefSeq" id="WP_353931870.1">
    <property type="nucleotide sequence ID" value="NZ_CP150886.1"/>
</dbReference>
<reference evidence="2 3" key="1">
    <citation type="submission" date="2024-04" db="EMBL/GenBank/DDBJ databases">
        <title>Okeanomitos corallinicola gen. &amp; sp. nov. (Nostocales, Cyanobacteria), a new toxic marine heterocyst-forming cyanobacterium from a coral reef.</title>
        <authorList>
            <person name="Li H."/>
            <person name="Li R."/>
            <person name="Kang J."/>
            <person name="Hii K.S."/>
            <person name="Mohamed H.F."/>
            <person name="Xu X."/>
            <person name="Luo Z."/>
        </authorList>
    </citation>
    <scope>NUCLEOTIDE SEQUENCE [LARGE SCALE GENOMIC DNA]</scope>
    <source>
        <strain evidence="2 3">TIOX110</strain>
    </source>
</reference>
<proteinExistence type="predicted"/>
<name>A0ABZ2UXA8_9CYAN</name>
<dbReference type="PANTHER" id="PTHR14015:SF2">
    <property type="entry name" value="OPIOID GROWTH FACTOR RECEPTOR (OGFR) CONSERVED DOMAIN-CONTAINING PROTEIN"/>
    <property type="match status" value="1"/>
</dbReference>
<dbReference type="InterPro" id="IPR006757">
    <property type="entry name" value="OGF_rcpt"/>
</dbReference>
<gene>
    <name evidence="2" type="ORF">WJM97_04605</name>
</gene>
<organism evidence="2 3">
    <name type="scientific">Okeanomitos corallinicola TIOX110</name>
    <dbReference type="NCBI Taxonomy" id="3133117"/>
    <lineage>
        <taxon>Bacteria</taxon>
        <taxon>Bacillati</taxon>
        <taxon>Cyanobacteriota</taxon>
        <taxon>Cyanophyceae</taxon>
        <taxon>Nostocales</taxon>
        <taxon>Aphanizomenonaceae</taxon>
        <taxon>Okeanomitos</taxon>
    </lineage>
</organism>
<dbReference type="PANTHER" id="PTHR14015">
    <property type="entry name" value="OPIOID GROWTH FACTOR RECEPTOR OGFR ZETA-TYPE OPIOID RECEPTOR"/>
    <property type="match status" value="1"/>
</dbReference>
<feature type="domain" description="Opioid growth factor receptor (OGFr) conserved" evidence="1">
    <location>
        <begin position="22"/>
        <end position="149"/>
    </location>
</feature>
<evidence type="ECO:0000259" key="1">
    <source>
        <dbReference type="Pfam" id="PF04664"/>
    </source>
</evidence>
<dbReference type="InterPro" id="IPR039574">
    <property type="entry name" value="OGFr"/>
</dbReference>
<accession>A0ABZ2UXA8</accession>
<evidence type="ECO:0000313" key="3">
    <source>
        <dbReference type="Proteomes" id="UP001483337"/>
    </source>
</evidence>
<keyword evidence="3" id="KW-1185">Reference proteome</keyword>
<dbReference type="Proteomes" id="UP001483337">
    <property type="component" value="Chromosome"/>
</dbReference>
<keyword evidence="2" id="KW-0675">Receptor</keyword>
<evidence type="ECO:0000313" key="2">
    <source>
        <dbReference type="EMBL" id="WZB88965.1"/>
    </source>
</evidence>
<protein>
    <submittedName>
        <fullName evidence="2">Opioid growth factor receptor-related protein</fullName>
    </submittedName>
</protein>
<sequence>MNQYSHIVKFYEGKATDTRGRLFEIWQQNYEWLEKTHDYIQWLFPLTEGSRFNPHAPILTDADIQVFQEQAAFKKNLLKSLKLMLGFYGLSCQESEDGQIEIKIHESFSERKKNWVRSSNYNYLRITRILKSLCLLGLEMYAQAFLKCLEELYNLEKGEITKLTLSY</sequence>
<dbReference type="EMBL" id="CP150886">
    <property type="protein sequence ID" value="WZB88965.1"/>
    <property type="molecule type" value="Genomic_DNA"/>
</dbReference>
<dbReference type="Pfam" id="PF04664">
    <property type="entry name" value="OGFr_N"/>
    <property type="match status" value="1"/>
</dbReference>